<dbReference type="EMBL" id="JANYMP010000014">
    <property type="protein sequence ID" value="MCS7480478.1"/>
    <property type="molecule type" value="Genomic_DNA"/>
</dbReference>
<dbReference type="SUPFAM" id="SSF47336">
    <property type="entry name" value="ACP-like"/>
    <property type="match status" value="1"/>
</dbReference>
<feature type="domain" description="Carrier" evidence="2">
    <location>
        <begin position="379"/>
        <end position="453"/>
    </location>
</feature>
<keyword evidence="4" id="KW-1185">Reference proteome</keyword>
<dbReference type="InterPro" id="IPR006342">
    <property type="entry name" value="FkbM_mtfrase"/>
</dbReference>
<keyword evidence="3" id="KW-0489">Methyltransferase</keyword>
<dbReference type="Pfam" id="PF05050">
    <property type="entry name" value="Methyltransf_21"/>
    <property type="match status" value="1"/>
</dbReference>
<dbReference type="InterPro" id="IPR029058">
    <property type="entry name" value="AB_hydrolase_fold"/>
</dbReference>
<dbReference type="PANTHER" id="PTHR34203">
    <property type="entry name" value="METHYLTRANSFERASE, FKBM FAMILY PROTEIN"/>
    <property type="match status" value="1"/>
</dbReference>
<dbReference type="Gene3D" id="3.40.50.150">
    <property type="entry name" value="Vaccinia Virus protein VP39"/>
    <property type="match status" value="1"/>
</dbReference>
<accession>A0A9X3A3T6</accession>
<evidence type="ECO:0000259" key="2">
    <source>
        <dbReference type="PROSITE" id="PS50075"/>
    </source>
</evidence>
<dbReference type="Gene3D" id="3.40.50.1820">
    <property type="entry name" value="alpha/beta hydrolase"/>
    <property type="match status" value="1"/>
</dbReference>
<evidence type="ECO:0000313" key="3">
    <source>
        <dbReference type="EMBL" id="MCS7480478.1"/>
    </source>
</evidence>
<reference evidence="3" key="1">
    <citation type="submission" date="2022-08" db="EMBL/GenBank/DDBJ databases">
        <authorList>
            <person name="Tistechok S."/>
            <person name="Samborskyy M."/>
            <person name="Roman I."/>
        </authorList>
    </citation>
    <scope>NUCLEOTIDE SEQUENCE</scope>
    <source>
        <strain evidence="3">DSM 103496</strain>
    </source>
</reference>
<dbReference type="InterPro" id="IPR036736">
    <property type="entry name" value="ACP-like_sf"/>
</dbReference>
<feature type="region of interest" description="Disordered" evidence="1">
    <location>
        <begin position="358"/>
        <end position="380"/>
    </location>
</feature>
<dbReference type="InterPro" id="IPR052514">
    <property type="entry name" value="SAM-dependent_MTase"/>
</dbReference>
<dbReference type="InterPro" id="IPR009081">
    <property type="entry name" value="PP-bd_ACP"/>
</dbReference>
<proteinExistence type="predicted"/>
<dbReference type="PANTHER" id="PTHR34203:SF13">
    <property type="entry name" value="EXPRESSED PROTEIN"/>
    <property type="match status" value="1"/>
</dbReference>
<dbReference type="GO" id="GO:0032259">
    <property type="term" value="P:methylation"/>
    <property type="evidence" value="ECO:0007669"/>
    <property type="project" value="UniProtKB-KW"/>
</dbReference>
<comment type="caution">
    <text evidence="3">The sequence shown here is derived from an EMBL/GenBank/DDBJ whole genome shotgun (WGS) entry which is preliminary data.</text>
</comment>
<dbReference type="AlphaFoldDB" id="A0A9X3A3T6"/>
<gene>
    <name evidence="3" type="ORF">NZH93_26795</name>
</gene>
<protein>
    <submittedName>
        <fullName evidence="3">FkbM family methyltransferase</fullName>
    </submittedName>
</protein>
<name>A0A9X3A3T6_9PSEU</name>
<dbReference type="Pfam" id="PF00550">
    <property type="entry name" value="PP-binding"/>
    <property type="match status" value="1"/>
</dbReference>
<dbReference type="PROSITE" id="PS50075">
    <property type="entry name" value="CARRIER"/>
    <property type="match status" value="1"/>
</dbReference>
<keyword evidence="3" id="KW-0808">Transferase</keyword>
<dbReference type="InterPro" id="IPR029063">
    <property type="entry name" value="SAM-dependent_MTases_sf"/>
</dbReference>
<dbReference type="NCBIfam" id="TIGR01444">
    <property type="entry name" value="fkbM_fam"/>
    <property type="match status" value="1"/>
</dbReference>
<sequence>MTGWHEVGPAALVAAVERRRAASADRATRVRRFLALNKGVEHVEVRVESSGRLRAVVWVAPTPSGLATGELPDGTVVTELNRYETTYLHQEIMVDQVYLPSALDLPPDAVVLDVGANIGLFSLFLARRLPGCRLVAFEPAPDAYAALVANVDALALPVVCLPWALGAESGRTSMTVYPNASVFSGLKADPDADRSAIRAAIGAAVGDDSTADVVEQVAADRVGGAIDVPVEVRRLSDVLDLLDVDRVDLVKLDAEGAELDILLHLRPEDWARIDNVVVEVHSTGDRRVLVALLEDAGFTCDVTHVEALEGTGFANLHATRPATPRTTVRRGPRAPAPIPPLTARQRLRQALDRFPGAGDVDLEVRPGPPPEAPVGPAERVAPESVPGVVDAWHRTLGAPPVGAADFFEHGGTSLLAVRLLSYLRHEHGYVLGLEDFLRSPTAAALAALCTRTP</sequence>
<dbReference type="RefSeq" id="WP_259625977.1">
    <property type="nucleotide sequence ID" value="NZ_JANYMP010000014.1"/>
</dbReference>
<dbReference type="Proteomes" id="UP001141259">
    <property type="component" value="Unassembled WGS sequence"/>
</dbReference>
<evidence type="ECO:0000313" key="4">
    <source>
        <dbReference type="Proteomes" id="UP001141259"/>
    </source>
</evidence>
<organism evidence="3 4">
    <name type="scientific">Umezawaea endophytica</name>
    <dbReference type="NCBI Taxonomy" id="1654476"/>
    <lineage>
        <taxon>Bacteria</taxon>
        <taxon>Bacillati</taxon>
        <taxon>Actinomycetota</taxon>
        <taxon>Actinomycetes</taxon>
        <taxon>Pseudonocardiales</taxon>
        <taxon>Pseudonocardiaceae</taxon>
        <taxon>Umezawaea</taxon>
    </lineage>
</organism>
<evidence type="ECO:0000256" key="1">
    <source>
        <dbReference type="SAM" id="MobiDB-lite"/>
    </source>
</evidence>
<dbReference type="SUPFAM" id="SSF53335">
    <property type="entry name" value="S-adenosyl-L-methionine-dependent methyltransferases"/>
    <property type="match status" value="1"/>
</dbReference>
<dbReference type="GO" id="GO:0008168">
    <property type="term" value="F:methyltransferase activity"/>
    <property type="evidence" value="ECO:0007669"/>
    <property type="project" value="UniProtKB-KW"/>
</dbReference>